<feature type="chain" id="PRO_5007854382" description="Secreted protein" evidence="2">
    <location>
        <begin position="27"/>
        <end position="121"/>
    </location>
</feature>
<keyword evidence="4" id="KW-1185">Reference proteome</keyword>
<organism evidence="3 4">
    <name type="scientific">Daphnia magna</name>
    <dbReference type="NCBI Taxonomy" id="35525"/>
    <lineage>
        <taxon>Eukaryota</taxon>
        <taxon>Metazoa</taxon>
        <taxon>Ecdysozoa</taxon>
        <taxon>Arthropoda</taxon>
        <taxon>Crustacea</taxon>
        <taxon>Branchiopoda</taxon>
        <taxon>Diplostraca</taxon>
        <taxon>Cladocera</taxon>
        <taxon>Anomopoda</taxon>
        <taxon>Daphniidae</taxon>
        <taxon>Daphnia</taxon>
    </lineage>
</organism>
<name>A0A164XN08_9CRUS</name>
<gene>
    <name evidence="3" type="ORF">APZ42_020252</name>
</gene>
<sequence length="121" mass="13598">MGCPERNTHTILLVVIFFFLSSHLDTRGSCLSPYNHPTNFRERVGRPPPPKSSSEHTQRRCWVEEGEYKRERGRRVGGEKKTLSLSLSLPTPGEEEGGLCLVCIRAPPLSEMADCTTREGK</sequence>
<protein>
    <recommendedName>
        <fullName evidence="5">Secreted protein</fullName>
    </recommendedName>
</protein>
<reference evidence="3 4" key="1">
    <citation type="submission" date="2016-03" db="EMBL/GenBank/DDBJ databases">
        <title>EvidentialGene: Evidence-directed Construction of Genes on Genomes.</title>
        <authorList>
            <person name="Gilbert D.G."/>
            <person name="Choi J.-H."/>
            <person name="Mockaitis K."/>
            <person name="Colbourne J."/>
            <person name="Pfrender M."/>
        </authorList>
    </citation>
    <scope>NUCLEOTIDE SEQUENCE [LARGE SCALE GENOMIC DNA]</scope>
    <source>
        <strain evidence="3 4">Xinb3</strain>
        <tissue evidence="3">Complete organism</tissue>
    </source>
</reference>
<proteinExistence type="predicted"/>
<evidence type="ECO:0000313" key="3">
    <source>
        <dbReference type="EMBL" id="KZS14400.1"/>
    </source>
</evidence>
<evidence type="ECO:0000313" key="4">
    <source>
        <dbReference type="Proteomes" id="UP000076858"/>
    </source>
</evidence>
<accession>A0A164XN08</accession>
<comment type="caution">
    <text evidence="3">The sequence shown here is derived from an EMBL/GenBank/DDBJ whole genome shotgun (WGS) entry which is preliminary data.</text>
</comment>
<evidence type="ECO:0000256" key="1">
    <source>
        <dbReference type="SAM" id="MobiDB-lite"/>
    </source>
</evidence>
<feature type="signal peptide" evidence="2">
    <location>
        <begin position="1"/>
        <end position="26"/>
    </location>
</feature>
<dbReference type="EMBL" id="LRGB01000946">
    <property type="protein sequence ID" value="KZS14400.1"/>
    <property type="molecule type" value="Genomic_DNA"/>
</dbReference>
<evidence type="ECO:0008006" key="5">
    <source>
        <dbReference type="Google" id="ProtNLM"/>
    </source>
</evidence>
<evidence type="ECO:0000256" key="2">
    <source>
        <dbReference type="SAM" id="SignalP"/>
    </source>
</evidence>
<dbReference type="AlphaFoldDB" id="A0A164XN08"/>
<dbReference type="Proteomes" id="UP000076858">
    <property type="component" value="Unassembled WGS sequence"/>
</dbReference>
<feature type="region of interest" description="Disordered" evidence="1">
    <location>
        <begin position="36"/>
        <end position="60"/>
    </location>
</feature>
<keyword evidence="2" id="KW-0732">Signal</keyword>